<sequence length="238" mass="25570">MGKKAKAAAGSGAGTSAGREEPIVVAIKMDKTTIIVSSVVGSLGVLSAILGFAAEAAKFTILIINEHNDILLCVFAGLCIVARVGDRSDHLPDDGAGHRCGRRRLLRVLQVPCRPVRDQADRRRRVRLDLMKILSRYLHPLATSSVQGGGGDRVCVVRGRINRRGGGVRRPGRRVRGRGRAGPRRHGPRDHLVYHAPYASAGRRGGGRPGGPAGLRRRRTHADRDADRHPRIPAADAS</sequence>
<accession>A0A0P0WMT9</accession>
<feature type="transmembrane region" description="Helical" evidence="2">
    <location>
        <begin position="34"/>
        <end position="54"/>
    </location>
</feature>
<dbReference type="AlphaFoldDB" id="A0A0P0WMT9"/>
<reference evidence="3 4" key="3">
    <citation type="journal article" date="2013" name="Rice">
        <title>Improvement of the Oryza sativa Nipponbare reference genome using next generation sequence and optical map data.</title>
        <authorList>
            <person name="Kawahara Y."/>
            <person name="de la Bastide M."/>
            <person name="Hamilton J.P."/>
            <person name="Kanamori H."/>
            <person name="McCombie W.R."/>
            <person name="Ouyang S."/>
            <person name="Schwartz D.C."/>
            <person name="Tanaka T."/>
            <person name="Wu J."/>
            <person name="Zhou S."/>
            <person name="Childs K.L."/>
            <person name="Davidson R.M."/>
            <person name="Lin H."/>
            <person name="Quesada-Ocampo L."/>
            <person name="Vaillancourt B."/>
            <person name="Sakai H."/>
            <person name="Lee S.S."/>
            <person name="Kim J."/>
            <person name="Numa H."/>
            <person name="Itoh T."/>
            <person name="Buell C.R."/>
            <person name="Matsumoto T."/>
        </authorList>
    </citation>
    <scope>NUCLEOTIDE SEQUENCE [LARGE SCALE GENOMIC DNA]</scope>
    <source>
        <strain evidence="4">cv. Nipponbare</strain>
    </source>
</reference>
<keyword evidence="2" id="KW-0472">Membrane</keyword>
<dbReference type="InParanoid" id="A0A0P0WMT9"/>
<gene>
    <name evidence="3" type="ordered locus">Os05g0433500</name>
    <name evidence="3" type="ORF">OSNPB_050433500</name>
</gene>
<keyword evidence="4" id="KW-1185">Reference proteome</keyword>
<evidence type="ECO:0000313" key="4">
    <source>
        <dbReference type="Proteomes" id="UP000059680"/>
    </source>
</evidence>
<dbReference type="Proteomes" id="UP000059680">
    <property type="component" value="Chromosome 5"/>
</dbReference>
<organism evidence="3 4">
    <name type="scientific">Oryza sativa subsp. japonica</name>
    <name type="common">Rice</name>
    <dbReference type="NCBI Taxonomy" id="39947"/>
    <lineage>
        <taxon>Eukaryota</taxon>
        <taxon>Viridiplantae</taxon>
        <taxon>Streptophyta</taxon>
        <taxon>Embryophyta</taxon>
        <taxon>Tracheophyta</taxon>
        <taxon>Spermatophyta</taxon>
        <taxon>Magnoliopsida</taxon>
        <taxon>Liliopsida</taxon>
        <taxon>Poales</taxon>
        <taxon>Poaceae</taxon>
        <taxon>BOP clade</taxon>
        <taxon>Oryzoideae</taxon>
        <taxon>Oryzeae</taxon>
        <taxon>Oryzinae</taxon>
        <taxon>Oryza</taxon>
        <taxon>Oryza sativa</taxon>
    </lineage>
</organism>
<keyword evidence="2" id="KW-0812">Transmembrane</keyword>
<evidence type="ECO:0000313" key="3">
    <source>
        <dbReference type="EMBL" id="BAS94179.1"/>
    </source>
</evidence>
<protein>
    <submittedName>
        <fullName evidence="3">Os05g0433500 protein</fullName>
    </submittedName>
</protein>
<dbReference type="STRING" id="39947.A0A0P0WMT9"/>
<reference evidence="4" key="1">
    <citation type="journal article" date="2005" name="Nature">
        <title>The map-based sequence of the rice genome.</title>
        <authorList>
            <consortium name="International rice genome sequencing project (IRGSP)"/>
            <person name="Matsumoto T."/>
            <person name="Wu J."/>
            <person name="Kanamori H."/>
            <person name="Katayose Y."/>
            <person name="Fujisawa M."/>
            <person name="Namiki N."/>
            <person name="Mizuno H."/>
            <person name="Yamamoto K."/>
            <person name="Antonio B.A."/>
            <person name="Baba T."/>
            <person name="Sakata K."/>
            <person name="Nagamura Y."/>
            <person name="Aoki H."/>
            <person name="Arikawa K."/>
            <person name="Arita K."/>
            <person name="Bito T."/>
            <person name="Chiden Y."/>
            <person name="Fujitsuka N."/>
            <person name="Fukunaka R."/>
            <person name="Hamada M."/>
            <person name="Harada C."/>
            <person name="Hayashi A."/>
            <person name="Hijishita S."/>
            <person name="Honda M."/>
            <person name="Hosokawa S."/>
            <person name="Ichikawa Y."/>
            <person name="Idonuma A."/>
            <person name="Iijima M."/>
            <person name="Ikeda M."/>
            <person name="Ikeno M."/>
            <person name="Ito K."/>
            <person name="Ito S."/>
            <person name="Ito T."/>
            <person name="Ito Y."/>
            <person name="Ito Y."/>
            <person name="Iwabuchi A."/>
            <person name="Kamiya K."/>
            <person name="Karasawa W."/>
            <person name="Kurita K."/>
            <person name="Katagiri S."/>
            <person name="Kikuta A."/>
            <person name="Kobayashi H."/>
            <person name="Kobayashi N."/>
            <person name="Machita K."/>
            <person name="Maehara T."/>
            <person name="Masukawa M."/>
            <person name="Mizubayashi T."/>
            <person name="Mukai Y."/>
            <person name="Nagasaki H."/>
            <person name="Nagata Y."/>
            <person name="Naito S."/>
            <person name="Nakashima M."/>
            <person name="Nakama Y."/>
            <person name="Nakamichi Y."/>
            <person name="Nakamura M."/>
            <person name="Meguro A."/>
            <person name="Negishi M."/>
            <person name="Ohta I."/>
            <person name="Ohta T."/>
            <person name="Okamoto M."/>
            <person name="Ono N."/>
            <person name="Saji S."/>
            <person name="Sakaguchi M."/>
            <person name="Sakai K."/>
            <person name="Shibata M."/>
            <person name="Shimokawa T."/>
            <person name="Song J."/>
            <person name="Takazaki Y."/>
            <person name="Terasawa K."/>
            <person name="Tsugane M."/>
            <person name="Tsuji K."/>
            <person name="Ueda S."/>
            <person name="Waki K."/>
            <person name="Yamagata H."/>
            <person name="Yamamoto M."/>
            <person name="Yamamoto S."/>
            <person name="Yamane H."/>
            <person name="Yoshiki S."/>
            <person name="Yoshihara R."/>
            <person name="Yukawa K."/>
            <person name="Zhong H."/>
            <person name="Yano M."/>
            <person name="Yuan Q."/>
            <person name="Ouyang S."/>
            <person name="Liu J."/>
            <person name="Jones K.M."/>
            <person name="Gansberger K."/>
            <person name="Moffat K."/>
            <person name="Hill J."/>
            <person name="Bera J."/>
            <person name="Fadrosh D."/>
            <person name="Jin S."/>
            <person name="Johri S."/>
            <person name="Kim M."/>
            <person name="Overton L."/>
            <person name="Reardon M."/>
            <person name="Tsitrin T."/>
            <person name="Vuong H."/>
            <person name="Weaver B."/>
            <person name="Ciecko A."/>
            <person name="Tallon L."/>
            <person name="Jackson J."/>
            <person name="Pai G."/>
            <person name="Aken S.V."/>
            <person name="Utterback T."/>
            <person name="Reidmuller S."/>
            <person name="Feldblyum T."/>
            <person name="Hsiao J."/>
            <person name="Zismann V."/>
            <person name="Iobst S."/>
            <person name="de Vazeille A.R."/>
            <person name="Buell C.R."/>
            <person name="Ying K."/>
            <person name="Li Y."/>
            <person name="Lu T."/>
            <person name="Huang Y."/>
            <person name="Zhao Q."/>
            <person name="Feng Q."/>
            <person name="Zhang L."/>
            <person name="Zhu J."/>
            <person name="Weng Q."/>
            <person name="Mu J."/>
            <person name="Lu Y."/>
            <person name="Fan D."/>
            <person name="Liu Y."/>
            <person name="Guan J."/>
            <person name="Zhang Y."/>
            <person name="Yu S."/>
            <person name="Liu X."/>
            <person name="Zhang Y."/>
            <person name="Hong G."/>
            <person name="Han B."/>
            <person name="Choisne N."/>
            <person name="Demange N."/>
            <person name="Orjeda G."/>
            <person name="Samain S."/>
            <person name="Cattolico L."/>
            <person name="Pelletier E."/>
            <person name="Couloux A."/>
            <person name="Segurens B."/>
            <person name="Wincker P."/>
            <person name="D'Hont A."/>
            <person name="Scarpelli C."/>
            <person name="Weissenbach J."/>
            <person name="Salanoubat M."/>
            <person name="Quetier F."/>
            <person name="Yu Y."/>
            <person name="Kim H.R."/>
            <person name="Rambo T."/>
            <person name="Currie J."/>
            <person name="Collura K."/>
            <person name="Luo M."/>
            <person name="Yang T."/>
            <person name="Ammiraju J.S.S."/>
            <person name="Engler F."/>
            <person name="Soderlund C."/>
            <person name="Wing R.A."/>
            <person name="Palmer L.E."/>
            <person name="de la Bastide M."/>
            <person name="Spiegel L."/>
            <person name="Nascimento L."/>
            <person name="Zutavern T."/>
            <person name="O'Shaughnessy A."/>
            <person name="Dike S."/>
            <person name="Dedhia N."/>
            <person name="Preston R."/>
            <person name="Balija V."/>
            <person name="McCombie W.R."/>
            <person name="Chow T."/>
            <person name="Chen H."/>
            <person name="Chung M."/>
            <person name="Chen C."/>
            <person name="Shaw J."/>
            <person name="Wu H."/>
            <person name="Hsiao K."/>
            <person name="Chao Y."/>
            <person name="Chu M."/>
            <person name="Cheng C."/>
            <person name="Hour A."/>
            <person name="Lee P."/>
            <person name="Lin S."/>
            <person name="Lin Y."/>
            <person name="Liou J."/>
            <person name="Liu S."/>
            <person name="Hsing Y."/>
            <person name="Raghuvanshi S."/>
            <person name="Mohanty A."/>
            <person name="Bharti A.K."/>
            <person name="Gaur A."/>
            <person name="Gupta V."/>
            <person name="Kumar D."/>
            <person name="Ravi V."/>
            <person name="Vij S."/>
            <person name="Kapur A."/>
            <person name="Khurana P."/>
            <person name="Khurana P."/>
            <person name="Khurana J.P."/>
            <person name="Tyagi A.K."/>
            <person name="Gaikwad K."/>
            <person name="Singh A."/>
            <person name="Dalal V."/>
            <person name="Srivastava S."/>
            <person name="Dixit A."/>
            <person name="Pal A.K."/>
            <person name="Ghazi I.A."/>
            <person name="Yadav M."/>
            <person name="Pandit A."/>
            <person name="Bhargava A."/>
            <person name="Sureshbabu K."/>
            <person name="Batra K."/>
            <person name="Sharma T.R."/>
            <person name="Mohapatra T."/>
            <person name="Singh N.K."/>
            <person name="Messing J."/>
            <person name="Nelson A.B."/>
            <person name="Fuks G."/>
            <person name="Kavchok S."/>
            <person name="Keizer G."/>
            <person name="Linton E."/>
            <person name="Llaca V."/>
            <person name="Song R."/>
            <person name="Tanyolac B."/>
            <person name="Young S."/>
            <person name="Ho-Il K."/>
            <person name="Hahn J.H."/>
            <person name="Sangsakoo G."/>
            <person name="Vanavichit A."/>
            <person name="de Mattos Luiz.A.T."/>
            <person name="Zimmer P.D."/>
            <person name="Malone G."/>
            <person name="Dellagostin O."/>
            <person name="de Oliveira A.C."/>
            <person name="Bevan M."/>
            <person name="Bancroft I."/>
            <person name="Minx P."/>
            <person name="Cordum H."/>
            <person name="Wilson R."/>
            <person name="Cheng Z."/>
            <person name="Jin W."/>
            <person name="Jiang J."/>
            <person name="Leong S.A."/>
            <person name="Iwama H."/>
            <person name="Gojobori T."/>
            <person name="Itoh T."/>
            <person name="Niimura Y."/>
            <person name="Fujii Y."/>
            <person name="Habara T."/>
            <person name="Sakai H."/>
            <person name="Sato Y."/>
            <person name="Wilson G."/>
            <person name="Kumar K."/>
            <person name="McCouch S."/>
            <person name="Juretic N."/>
            <person name="Hoen D."/>
            <person name="Wright S."/>
            <person name="Bruskiewich R."/>
            <person name="Bureau T."/>
            <person name="Miyao A."/>
            <person name="Hirochika H."/>
            <person name="Nishikawa T."/>
            <person name="Kadowaki K."/>
            <person name="Sugiura M."/>
            <person name="Burr B."/>
            <person name="Sasaki T."/>
        </authorList>
    </citation>
    <scope>NUCLEOTIDE SEQUENCE [LARGE SCALE GENOMIC DNA]</scope>
    <source>
        <strain evidence="4">cv. Nipponbare</strain>
    </source>
</reference>
<dbReference type="PaxDb" id="39947-A0A0P0WMT9"/>
<reference evidence="3 4" key="2">
    <citation type="journal article" date="2013" name="Plant Cell Physiol.">
        <title>Rice Annotation Project Database (RAP-DB): an integrative and interactive database for rice genomics.</title>
        <authorList>
            <person name="Sakai H."/>
            <person name="Lee S.S."/>
            <person name="Tanaka T."/>
            <person name="Numa H."/>
            <person name="Kim J."/>
            <person name="Kawahara Y."/>
            <person name="Wakimoto H."/>
            <person name="Yang C.C."/>
            <person name="Iwamoto M."/>
            <person name="Abe T."/>
            <person name="Yamada Y."/>
            <person name="Muto A."/>
            <person name="Inokuchi H."/>
            <person name="Ikemura T."/>
            <person name="Matsumoto T."/>
            <person name="Sasaki T."/>
            <person name="Itoh T."/>
        </authorList>
    </citation>
    <scope>NUCLEOTIDE SEQUENCE [LARGE SCALE GENOMIC DNA]</scope>
    <source>
        <strain evidence="4">cv. Nipponbare</strain>
    </source>
</reference>
<keyword evidence="2" id="KW-1133">Transmembrane helix</keyword>
<feature type="region of interest" description="Disordered" evidence="1">
    <location>
        <begin position="163"/>
        <end position="238"/>
    </location>
</feature>
<evidence type="ECO:0000256" key="1">
    <source>
        <dbReference type="SAM" id="MobiDB-lite"/>
    </source>
</evidence>
<name>A0A0P0WMT9_ORYSJ</name>
<feature type="compositionally biased region" description="Gly residues" evidence="1">
    <location>
        <begin position="203"/>
        <end position="213"/>
    </location>
</feature>
<evidence type="ECO:0000256" key="2">
    <source>
        <dbReference type="SAM" id="Phobius"/>
    </source>
</evidence>
<dbReference type="EMBL" id="AP014961">
    <property type="protein sequence ID" value="BAS94179.1"/>
    <property type="molecule type" value="Genomic_DNA"/>
</dbReference>
<feature type="compositionally biased region" description="Basic residues" evidence="1">
    <location>
        <begin position="163"/>
        <end position="188"/>
    </location>
</feature>
<proteinExistence type="predicted"/>
<dbReference type="Gramene" id="Os05t0433500-00">
    <property type="protein sequence ID" value="Os05t0433500-00"/>
    <property type="gene ID" value="Os05g0433500"/>
</dbReference>